<proteinExistence type="predicted"/>
<organism evidence="2 3">
    <name type="scientific">Neoarthrinium moseri</name>
    <dbReference type="NCBI Taxonomy" id="1658444"/>
    <lineage>
        <taxon>Eukaryota</taxon>
        <taxon>Fungi</taxon>
        <taxon>Dikarya</taxon>
        <taxon>Ascomycota</taxon>
        <taxon>Pezizomycotina</taxon>
        <taxon>Sordariomycetes</taxon>
        <taxon>Xylariomycetidae</taxon>
        <taxon>Amphisphaeriales</taxon>
        <taxon>Apiosporaceae</taxon>
        <taxon>Neoarthrinium</taxon>
    </lineage>
</organism>
<evidence type="ECO:0000313" key="2">
    <source>
        <dbReference type="EMBL" id="KAI1881893.1"/>
    </source>
</evidence>
<feature type="region of interest" description="Disordered" evidence="1">
    <location>
        <begin position="1"/>
        <end position="22"/>
    </location>
</feature>
<evidence type="ECO:0000313" key="3">
    <source>
        <dbReference type="Proteomes" id="UP000829685"/>
    </source>
</evidence>
<dbReference type="AlphaFoldDB" id="A0A9Q0ASH9"/>
<evidence type="ECO:0000256" key="1">
    <source>
        <dbReference type="SAM" id="MobiDB-lite"/>
    </source>
</evidence>
<name>A0A9Q0ASH9_9PEZI</name>
<sequence>MELTPIRIPGKRRRKGEPPLVFNVAPRNDKVKEKKTKKRKVVKPKASYLEKELPLEIMERIFWASENVNFPRSGPRVGHLLSGEPTRRETFLRAFAPTWEVWFGVFRDSHTVLRSYHGWQDDVARFGGNPDFQSALLQYSWVGISFILDCMDSWIQRYARNRFFQQRKLWGDPDTEHEIEDDSGGVDNYRSAREYFQHDYDAFCSKIGAELPPVNDETSWVEVHRDTQIPDGLLTGPWDEAAVQKLFWLVRAGARLSPDQTWETTLEGYQNAMASETEPPSGNLNLPVVRLLFMLGGNHWPEHVAKSELSRLHKREKSLRNACSADVYQKYAVVASMMVQRYSTSDTRG</sequence>
<dbReference type="EMBL" id="JAFIMR010000001">
    <property type="protein sequence ID" value="KAI1881893.1"/>
    <property type="molecule type" value="Genomic_DNA"/>
</dbReference>
<keyword evidence="3" id="KW-1185">Reference proteome</keyword>
<accession>A0A9Q0ASH9</accession>
<comment type="caution">
    <text evidence="2">The sequence shown here is derived from an EMBL/GenBank/DDBJ whole genome shotgun (WGS) entry which is preliminary data.</text>
</comment>
<protein>
    <submittedName>
        <fullName evidence="2">Uncharacterized protein</fullName>
    </submittedName>
</protein>
<dbReference type="Proteomes" id="UP000829685">
    <property type="component" value="Unassembled WGS sequence"/>
</dbReference>
<reference evidence="2" key="1">
    <citation type="submission" date="2021-03" db="EMBL/GenBank/DDBJ databases">
        <title>Revisited historic fungal species revealed as producer of novel bioactive compounds through whole genome sequencing and comparative genomics.</title>
        <authorList>
            <person name="Vignolle G.A."/>
            <person name="Hochenegger N."/>
            <person name="Mach R.L."/>
            <person name="Mach-Aigner A.R."/>
            <person name="Javad Rahimi M."/>
            <person name="Salim K.A."/>
            <person name="Chan C.M."/>
            <person name="Lim L.B.L."/>
            <person name="Cai F."/>
            <person name="Druzhinina I.S."/>
            <person name="U'Ren J.M."/>
            <person name="Derntl C."/>
        </authorList>
    </citation>
    <scope>NUCLEOTIDE SEQUENCE</scope>
    <source>
        <strain evidence="2">TUCIM 5799</strain>
    </source>
</reference>
<gene>
    <name evidence="2" type="ORF">JX265_000719</name>
</gene>